<dbReference type="Proteomes" id="UP000576082">
    <property type="component" value="Unassembled WGS sequence"/>
</dbReference>
<comment type="caution">
    <text evidence="1">The sequence shown here is derived from an EMBL/GenBank/DDBJ whole genome shotgun (WGS) entry which is preliminary data.</text>
</comment>
<proteinExistence type="predicted"/>
<evidence type="ECO:0000313" key="2">
    <source>
        <dbReference type="Proteomes" id="UP000576082"/>
    </source>
</evidence>
<sequence length="279" mass="31916">MKTYMLFKNYIIFLFISLLGFSCNLIDEENTPEIDIQEELIPVEVSFLYNLIEPTPEDPQSVVFFYEDNLLSSVNNVLTNSEIIALDFDYDEQNNISKIEVKKNDNTIKVYTFTYDSSVITIQKDNIPFVKAVLHNNQLVYSIENFEKKQISYFTYESGDLSVQRVFDNSTDISNGTPKLITNFSYSPFGSALFSSVIPTTTLFLLDEVDEFLLTKFLTTSNTKVNLGVKEGNNVGSIDYRTIFNEEGYPSSISMIYREDDKAVKQIIHNVSYNSATPF</sequence>
<protein>
    <submittedName>
        <fullName evidence="1">Uncharacterized protein</fullName>
    </submittedName>
</protein>
<evidence type="ECO:0000313" key="1">
    <source>
        <dbReference type="EMBL" id="NME72377.1"/>
    </source>
</evidence>
<accession>A0A7X9S0W0</accession>
<organism evidence="1 2">
    <name type="scientific">Flammeovirga aprica JL-4</name>
    <dbReference type="NCBI Taxonomy" id="694437"/>
    <lineage>
        <taxon>Bacteria</taxon>
        <taxon>Pseudomonadati</taxon>
        <taxon>Bacteroidota</taxon>
        <taxon>Cytophagia</taxon>
        <taxon>Cytophagales</taxon>
        <taxon>Flammeovirgaceae</taxon>
        <taxon>Flammeovirga</taxon>
    </lineage>
</organism>
<gene>
    <name evidence="1" type="ORF">HHU12_30730</name>
</gene>
<name>A0A7X9S0W0_9BACT</name>
<dbReference type="PROSITE" id="PS51257">
    <property type="entry name" value="PROKAR_LIPOPROTEIN"/>
    <property type="match status" value="1"/>
</dbReference>
<dbReference type="RefSeq" id="WP_169660571.1">
    <property type="nucleotide sequence ID" value="NZ_JABANE010000156.1"/>
</dbReference>
<keyword evidence="2" id="KW-1185">Reference proteome</keyword>
<reference evidence="1 2" key="1">
    <citation type="submission" date="2020-04" db="EMBL/GenBank/DDBJ databases">
        <title>Flammeovirga sp. SR4, a novel species isolated from seawater.</title>
        <authorList>
            <person name="Wang X."/>
        </authorList>
    </citation>
    <scope>NUCLEOTIDE SEQUENCE [LARGE SCALE GENOMIC DNA]</scope>
    <source>
        <strain evidence="1 2">ATCC 23126</strain>
    </source>
</reference>
<dbReference type="AlphaFoldDB" id="A0A7X9S0W0"/>
<dbReference type="EMBL" id="JABANE010000156">
    <property type="protein sequence ID" value="NME72377.1"/>
    <property type="molecule type" value="Genomic_DNA"/>
</dbReference>